<sequence>MKTLLTLRCLILKLITGSSCQIRKVLIVAWQPHETERPYCFDFNTHEWANTSIPDYLGHFSGNTQFVGHKFYGCYYNTVAALVPLKEEEVEDFNTPFPSDGFIEGCYVLGSGYPESRVNRSASKKMSKHAFRLPRV</sequence>
<dbReference type="InParanoid" id="A0A7N2M3M3"/>
<dbReference type="Gramene" id="QL07p010866:mrna">
    <property type="protein sequence ID" value="QL07p010866:mrna"/>
    <property type="gene ID" value="QL07p010866"/>
</dbReference>
<feature type="signal peptide" evidence="1">
    <location>
        <begin position="1"/>
        <end position="20"/>
    </location>
</feature>
<name>A0A7N2M3M3_QUELO</name>
<keyword evidence="3" id="KW-1185">Reference proteome</keyword>
<reference evidence="2 3" key="1">
    <citation type="journal article" date="2016" name="G3 (Bethesda)">
        <title>First Draft Assembly and Annotation of the Genome of a California Endemic Oak Quercus lobata Nee (Fagaceae).</title>
        <authorList>
            <person name="Sork V.L."/>
            <person name="Fitz-Gibbon S.T."/>
            <person name="Puiu D."/>
            <person name="Crepeau M."/>
            <person name="Gugger P.F."/>
            <person name="Sherman R."/>
            <person name="Stevens K."/>
            <person name="Langley C.H."/>
            <person name="Pellegrini M."/>
            <person name="Salzberg S.L."/>
        </authorList>
    </citation>
    <scope>NUCLEOTIDE SEQUENCE [LARGE SCALE GENOMIC DNA]</scope>
    <source>
        <strain evidence="2 3">cv. SW786</strain>
    </source>
</reference>
<evidence type="ECO:0000256" key="1">
    <source>
        <dbReference type="SAM" id="SignalP"/>
    </source>
</evidence>
<protein>
    <submittedName>
        <fullName evidence="2">Uncharacterized protein</fullName>
    </submittedName>
</protein>
<proteinExistence type="predicted"/>
<keyword evidence="1" id="KW-0732">Signal</keyword>
<dbReference type="EnsemblPlants" id="QL07p010866:mrna">
    <property type="protein sequence ID" value="QL07p010866:mrna"/>
    <property type="gene ID" value="QL07p010866"/>
</dbReference>
<evidence type="ECO:0000313" key="3">
    <source>
        <dbReference type="Proteomes" id="UP000594261"/>
    </source>
</evidence>
<organism evidence="2 3">
    <name type="scientific">Quercus lobata</name>
    <name type="common">Valley oak</name>
    <dbReference type="NCBI Taxonomy" id="97700"/>
    <lineage>
        <taxon>Eukaryota</taxon>
        <taxon>Viridiplantae</taxon>
        <taxon>Streptophyta</taxon>
        <taxon>Embryophyta</taxon>
        <taxon>Tracheophyta</taxon>
        <taxon>Spermatophyta</taxon>
        <taxon>Magnoliopsida</taxon>
        <taxon>eudicotyledons</taxon>
        <taxon>Gunneridae</taxon>
        <taxon>Pentapetalae</taxon>
        <taxon>rosids</taxon>
        <taxon>fabids</taxon>
        <taxon>Fagales</taxon>
        <taxon>Fagaceae</taxon>
        <taxon>Quercus</taxon>
    </lineage>
</organism>
<reference evidence="2" key="2">
    <citation type="submission" date="2021-01" db="UniProtKB">
        <authorList>
            <consortium name="EnsemblPlants"/>
        </authorList>
    </citation>
    <scope>IDENTIFICATION</scope>
</reference>
<dbReference type="Proteomes" id="UP000594261">
    <property type="component" value="Chromosome 7"/>
</dbReference>
<accession>A0A7N2M3M3</accession>
<dbReference type="EMBL" id="LRBV02000007">
    <property type="status" value="NOT_ANNOTATED_CDS"/>
    <property type="molecule type" value="Genomic_DNA"/>
</dbReference>
<evidence type="ECO:0000313" key="2">
    <source>
        <dbReference type="EnsemblPlants" id="QL07p010866:mrna"/>
    </source>
</evidence>
<dbReference type="AlphaFoldDB" id="A0A7N2M3M3"/>
<feature type="chain" id="PRO_5029625135" evidence="1">
    <location>
        <begin position="21"/>
        <end position="136"/>
    </location>
</feature>